<comment type="caution">
    <text evidence="2">The sequence shown here is derived from an EMBL/GenBank/DDBJ whole genome shotgun (WGS) entry which is preliminary data.</text>
</comment>
<feature type="region of interest" description="Disordered" evidence="1">
    <location>
        <begin position="20"/>
        <end position="51"/>
    </location>
</feature>
<dbReference type="EMBL" id="JAPFFK010000017">
    <property type="protein sequence ID" value="KAJ6698965.1"/>
    <property type="molecule type" value="Genomic_DNA"/>
</dbReference>
<dbReference type="AlphaFoldDB" id="A0A9Q0Q2R3"/>
<evidence type="ECO:0000313" key="2">
    <source>
        <dbReference type="EMBL" id="KAJ6698965.1"/>
    </source>
</evidence>
<dbReference type="Proteomes" id="UP001151532">
    <property type="component" value="Chromosome 6"/>
</dbReference>
<keyword evidence="3" id="KW-1185">Reference proteome</keyword>
<evidence type="ECO:0000256" key="1">
    <source>
        <dbReference type="SAM" id="MobiDB-lite"/>
    </source>
</evidence>
<evidence type="ECO:0000313" key="3">
    <source>
        <dbReference type="Proteomes" id="UP001151532"/>
    </source>
</evidence>
<accession>A0A9Q0Q2R3</accession>
<reference evidence="2" key="1">
    <citation type="submission" date="2022-11" db="EMBL/GenBank/DDBJ databases">
        <authorList>
            <person name="Hyden B.L."/>
            <person name="Feng K."/>
            <person name="Yates T."/>
            <person name="Jawdy S."/>
            <person name="Smart L.B."/>
            <person name="Muchero W."/>
        </authorList>
    </citation>
    <scope>NUCLEOTIDE SEQUENCE</scope>
    <source>
        <tissue evidence="2">Shoot tip</tissue>
    </source>
</reference>
<name>A0A9Q0Q2R3_SALPP</name>
<protein>
    <submittedName>
        <fullName evidence="2">Uncharacterized protein</fullName>
    </submittedName>
</protein>
<organism evidence="2 3">
    <name type="scientific">Salix purpurea</name>
    <name type="common">Purple osier willow</name>
    <dbReference type="NCBI Taxonomy" id="77065"/>
    <lineage>
        <taxon>Eukaryota</taxon>
        <taxon>Viridiplantae</taxon>
        <taxon>Streptophyta</taxon>
        <taxon>Embryophyta</taxon>
        <taxon>Tracheophyta</taxon>
        <taxon>Spermatophyta</taxon>
        <taxon>Magnoliopsida</taxon>
        <taxon>eudicotyledons</taxon>
        <taxon>Gunneridae</taxon>
        <taxon>Pentapetalae</taxon>
        <taxon>rosids</taxon>
        <taxon>fabids</taxon>
        <taxon>Malpighiales</taxon>
        <taxon>Salicaceae</taxon>
        <taxon>Saliceae</taxon>
        <taxon>Salix</taxon>
    </lineage>
</organism>
<feature type="compositionally biased region" description="Polar residues" evidence="1">
    <location>
        <begin position="36"/>
        <end position="45"/>
    </location>
</feature>
<gene>
    <name evidence="2" type="ORF">OIU79_012278</name>
</gene>
<proteinExistence type="predicted"/>
<sequence length="89" mass="10323">MIQRWKRTPNILRIAHRLTPPDRVEIGNSDHCPDNGNKNNSTSRNAEQEVLERRRNPGPSCFSYIWNHHGCCKCTCCQSSDYLLLQRSP</sequence>
<reference evidence="2" key="2">
    <citation type="journal article" date="2023" name="Int. J. Mol. Sci.">
        <title>De Novo Assembly and Annotation of 11 Diverse Shrub Willow (Salix) Genomes Reveals Novel Gene Organization in Sex-Linked Regions.</title>
        <authorList>
            <person name="Hyden B."/>
            <person name="Feng K."/>
            <person name="Yates T.B."/>
            <person name="Jawdy S."/>
            <person name="Cereghino C."/>
            <person name="Smart L.B."/>
            <person name="Muchero W."/>
        </authorList>
    </citation>
    <scope>NUCLEOTIDE SEQUENCE</scope>
    <source>
        <tissue evidence="2">Shoot tip</tissue>
    </source>
</reference>